<keyword evidence="3" id="KW-1015">Disulfide bond</keyword>
<feature type="domain" description="Ig-like" evidence="4">
    <location>
        <begin position="45"/>
        <end position="140"/>
    </location>
</feature>
<accession>A0A8W8L1P8</accession>
<evidence type="ECO:0000256" key="3">
    <source>
        <dbReference type="ARBA" id="ARBA00023157"/>
    </source>
</evidence>
<evidence type="ECO:0000256" key="1">
    <source>
        <dbReference type="ARBA" id="ARBA00004167"/>
    </source>
</evidence>
<keyword evidence="2" id="KW-0472">Membrane</keyword>
<dbReference type="InterPro" id="IPR036179">
    <property type="entry name" value="Ig-like_dom_sf"/>
</dbReference>
<dbReference type="SMART" id="SM00409">
    <property type="entry name" value="IG"/>
    <property type="match status" value="2"/>
</dbReference>
<dbReference type="EnsemblMetazoa" id="G25937.1">
    <property type="protein sequence ID" value="G25937.1:cds"/>
    <property type="gene ID" value="G25937"/>
</dbReference>
<reference evidence="5" key="1">
    <citation type="submission" date="2022-08" db="UniProtKB">
        <authorList>
            <consortium name="EnsemblMetazoa"/>
        </authorList>
    </citation>
    <scope>IDENTIFICATION</scope>
    <source>
        <strain evidence="5">05x7-T-G4-1.051#20</strain>
    </source>
</reference>
<keyword evidence="6" id="KW-1185">Reference proteome</keyword>
<dbReference type="InterPro" id="IPR013783">
    <property type="entry name" value="Ig-like_fold"/>
</dbReference>
<organism evidence="5 6">
    <name type="scientific">Magallana gigas</name>
    <name type="common">Pacific oyster</name>
    <name type="synonym">Crassostrea gigas</name>
    <dbReference type="NCBI Taxonomy" id="29159"/>
    <lineage>
        <taxon>Eukaryota</taxon>
        <taxon>Metazoa</taxon>
        <taxon>Spiralia</taxon>
        <taxon>Lophotrochozoa</taxon>
        <taxon>Mollusca</taxon>
        <taxon>Bivalvia</taxon>
        <taxon>Autobranchia</taxon>
        <taxon>Pteriomorphia</taxon>
        <taxon>Ostreida</taxon>
        <taxon>Ostreoidea</taxon>
        <taxon>Ostreidae</taxon>
        <taxon>Magallana</taxon>
    </lineage>
</organism>
<dbReference type="SMART" id="SM00408">
    <property type="entry name" value="IGc2"/>
    <property type="match status" value="2"/>
</dbReference>
<evidence type="ECO:0000313" key="5">
    <source>
        <dbReference type="EnsemblMetazoa" id="G25937.1:cds"/>
    </source>
</evidence>
<dbReference type="InterPro" id="IPR013162">
    <property type="entry name" value="CD80_C2-set"/>
</dbReference>
<protein>
    <recommendedName>
        <fullName evidence="4">Ig-like domain-containing protein</fullName>
    </recommendedName>
</protein>
<dbReference type="SUPFAM" id="SSF48726">
    <property type="entry name" value="Immunoglobulin"/>
    <property type="match status" value="3"/>
</dbReference>
<name>A0A8W8L1P8_MAGGI</name>
<dbReference type="InterPro" id="IPR003598">
    <property type="entry name" value="Ig_sub2"/>
</dbReference>
<evidence type="ECO:0000313" key="6">
    <source>
        <dbReference type="Proteomes" id="UP000005408"/>
    </source>
</evidence>
<dbReference type="Pfam" id="PF13927">
    <property type="entry name" value="Ig_3"/>
    <property type="match status" value="2"/>
</dbReference>
<dbReference type="InterPro" id="IPR007110">
    <property type="entry name" value="Ig-like_dom"/>
</dbReference>
<dbReference type="PANTHER" id="PTHR45889">
    <property type="entry name" value="IG-LIKE DOMAIN-CONTAINING PROTEIN"/>
    <property type="match status" value="1"/>
</dbReference>
<dbReference type="Proteomes" id="UP000005408">
    <property type="component" value="Unassembled WGS sequence"/>
</dbReference>
<dbReference type="Pfam" id="PF08205">
    <property type="entry name" value="C2-set_2"/>
    <property type="match status" value="1"/>
</dbReference>
<evidence type="ECO:0000259" key="4">
    <source>
        <dbReference type="PROSITE" id="PS50835"/>
    </source>
</evidence>
<sequence>MISISFDRIGTVAVRQGFSLRLTLFIVFVSLFPEIRTQTSLPGNPILSIIDAKNEGDTVTLTCTSYGGNPLPTVRWYKNTQLVDPGSSPNGNGDGVFTVGSTTATYNNYTFQVSRSDNAVSYICKVNSSLLTSELTRSLRIEVYVPADNPIISGPTAATALDANKNYNHTCTAANGYPVVNIVWRLGTSFGTSQDLSQGVSGRTFRISESTTTNSDSTLTKVSVLSWTPITADNGNILFCVTTQLTAPGGSVPNITKSTNVLISVQQIPILRILNTSYTIEVGQAVTLGCRIVSALPPATRVSWSRFVNGVYSRVAIDNVRYFGSTVSNPNLTITNVALSDATTYQCSATNNAGTGNSGMTLLTVTGSK</sequence>
<dbReference type="AlphaFoldDB" id="A0A8W8L1P8"/>
<proteinExistence type="predicted"/>
<comment type="subcellular location">
    <subcellularLocation>
        <location evidence="1">Membrane</location>
        <topology evidence="1">Single-pass membrane protein</topology>
    </subcellularLocation>
</comment>
<dbReference type="Gene3D" id="2.60.40.10">
    <property type="entry name" value="Immunoglobulins"/>
    <property type="match status" value="3"/>
</dbReference>
<dbReference type="GO" id="GO:0016020">
    <property type="term" value="C:membrane"/>
    <property type="evidence" value="ECO:0007669"/>
    <property type="project" value="UniProtKB-SubCell"/>
</dbReference>
<dbReference type="PROSITE" id="PS50835">
    <property type="entry name" value="IG_LIKE"/>
    <property type="match status" value="2"/>
</dbReference>
<dbReference type="InterPro" id="IPR003599">
    <property type="entry name" value="Ig_sub"/>
</dbReference>
<dbReference type="PANTHER" id="PTHR45889:SF8">
    <property type="entry name" value="IG-LIKE DOMAIN-CONTAINING PROTEIN"/>
    <property type="match status" value="1"/>
</dbReference>
<evidence type="ECO:0000256" key="2">
    <source>
        <dbReference type="ARBA" id="ARBA00023136"/>
    </source>
</evidence>
<feature type="domain" description="Ig-like" evidence="4">
    <location>
        <begin position="269"/>
        <end position="366"/>
    </location>
</feature>